<sequence length="97" mass="10331">MLNPVPTIIAPVTVAYIVYLIVSVSTDGKTIPITLLIMIGIHTCLSPLALANNATPLQRAGMYKDGYDEPQSLATPCTRSALPEITSVPHPLHKAPL</sequence>
<proteinExistence type="predicted"/>
<gene>
    <name evidence="1" type="ORF">BV22DRAFT_1133524</name>
</gene>
<evidence type="ECO:0000313" key="2">
    <source>
        <dbReference type="Proteomes" id="UP000790709"/>
    </source>
</evidence>
<protein>
    <submittedName>
        <fullName evidence="1">Uncharacterized protein</fullName>
    </submittedName>
</protein>
<evidence type="ECO:0000313" key="1">
    <source>
        <dbReference type="EMBL" id="KAH7919883.1"/>
    </source>
</evidence>
<reference evidence="1" key="1">
    <citation type="journal article" date="2021" name="New Phytol.">
        <title>Evolutionary innovations through gain and loss of genes in the ectomycorrhizal Boletales.</title>
        <authorList>
            <person name="Wu G."/>
            <person name="Miyauchi S."/>
            <person name="Morin E."/>
            <person name="Kuo A."/>
            <person name="Drula E."/>
            <person name="Varga T."/>
            <person name="Kohler A."/>
            <person name="Feng B."/>
            <person name="Cao Y."/>
            <person name="Lipzen A."/>
            <person name="Daum C."/>
            <person name="Hundley H."/>
            <person name="Pangilinan J."/>
            <person name="Johnson J."/>
            <person name="Barry K."/>
            <person name="LaButti K."/>
            <person name="Ng V."/>
            <person name="Ahrendt S."/>
            <person name="Min B."/>
            <person name="Choi I.G."/>
            <person name="Park H."/>
            <person name="Plett J.M."/>
            <person name="Magnuson J."/>
            <person name="Spatafora J.W."/>
            <person name="Nagy L.G."/>
            <person name="Henrissat B."/>
            <person name="Grigoriev I.V."/>
            <person name="Yang Z.L."/>
            <person name="Xu J."/>
            <person name="Martin F.M."/>
        </authorList>
    </citation>
    <scope>NUCLEOTIDE SEQUENCE</scope>
    <source>
        <strain evidence="1">KUC20120723A-06</strain>
    </source>
</reference>
<accession>A0ACB8B466</accession>
<keyword evidence="2" id="KW-1185">Reference proteome</keyword>
<name>A0ACB8B466_9AGAM</name>
<dbReference type="EMBL" id="MU266622">
    <property type="protein sequence ID" value="KAH7919883.1"/>
    <property type="molecule type" value="Genomic_DNA"/>
</dbReference>
<dbReference type="Proteomes" id="UP000790709">
    <property type="component" value="Unassembled WGS sequence"/>
</dbReference>
<organism evidence="1 2">
    <name type="scientific">Leucogyrophana mollusca</name>
    <dbReference type="NCBI Taxonomy" id="85980"/>
    <lineage>
        <taxon>Eukaryota</taxon>
        <taxon>Fungi</taxon>
        <taxon>Dikarya</taxon>
        <taxon>Basidiomycota</taxon>
        <taxon>Agaricomycotina</taxon>
        <taxon>Agaricomycetes</taxon>
        <taxon>Agaricomycetidae</taxon>
        <taxon>Boletales</taxon>
        <taxon>Boletales incertae sedis</taxon>
        <taxon>Leucogyrophana</taxon>
    </lineage>
</organism>
<comment type="caution">
    <text evidence="1">The sequence shown here is derived from an EMBL/GenBank/DDBJ whole genome shotgun (WGS) entry which is preliminary data.</text>
</comment>